<feature type="domain" description="Succinyl-CoA synthetase-like flavodoxin" evidence="1">
    <location>
        <begin position="5"/>
        <end position="90"/>
    </location>
</feature>
<name>A0ABT9L5D8_9ACTN</name>
<evidence type="ECO:0000313" key="4">
    <source>
        <dbReference type="Proteomes" id="UP001234880"/>
    </source>
</evidence>
<accession>A0ABT9L5D8</accession>
<dbReference type="Gene3D" id="3.30.1490.20">
    <property type="entry name" value="ATP-grasp fold, A domain"/>
    <property type="match status" value="1"/>
</dbReference>
<proteinExistence type="predicted"/>
<sequence length="520" mass="54874">MGGGPRTRLAVLHLESFGNPRAFSRTARRVARTMPVLTVDAGRSEAGRRAAASHTAAAATPIMTRGALFTQAGIIATRSIAELVDTTALLHAQPLPAGTRVAVVSNAGGAGVLAADACADAGLTVPALDPGQAAELREILPPGAATGNPVDTTAAVTADRMRSCLDRLAAPGAVDAVLVVLVPTALATGTRDDPLLALTDAPARRSRPVTAVLLDQEAPVRLLASADGRPVPAYSEPRSAARALAHAARYARWRAEPPGSVPPLSGIDPAGATAVVGEFLTRHPGGGWPDPRVCSALLDRYRIPQLPWAWAEDEDTAVAAARHLVADERGRVAVKAYWPGLVHKTDLGALRLDLEGPDQARHAYRDLRARFGDRMTGVLIQPMARRGVELFAGVVQDEVFGPLVLFGLGGTATELLADHAARLAPLTDRDAHSLLTAPRSAPLLFGYRGGGPVDLEGLEQLLLRLSRMACDLPQLAEADLNPVVARPDGVAALDVRLRLLPRHAHDPYLRRLRAARRWRA</sequence>
<dbReference type="InterPro" id="IPR016102">
    <property type="entry name" value="Succinyl-CoA_synth-like"/>
</dbReference>
<dbReference type="InterPro" id="IPR013815">
    <property type="entry name" value="ATP_grasp_subdomain_1"/>
</dbReference>
<reference evidence="3 4" key="1">
    <citation type="submission" date="2023-07" db="EMBL/GenBank/DDBJ databases">
        <title>Sequencing the genomes of 1000 actinobacteria strains.</title>
        <authorList>
            <person name="Klenk H.-P."/>
        </authorList>
    </citation>
    <scope>NUCLEOTIDE SEQUENCE [LARGE SCALE GENOMIC DNA]</scope>
    <source>
        <strain evidence="3 4">DSM 41600</strain>
    </source>
</reference>
<gene>
    <name evidence="3" type="ORF">JOF35_008253</name>
</gene>
<organism evidence="3 4">
    <name type="scientific">Streptomyces demainii</name>
    <dbReference type="NCBI Taxonomy" id="588122"/>
    <lineage>
        <taxon>Bacteria</taxon>
        <taxon>Bacillati</taxon>
        <taxon>Actinomycetota</taxon>
        <taxon>Actinomycetes</taxon>
        <taxon>Kitasatosporales</taxon>
        <taxon>Streptomycetaceae</taxon>
        <taxon>Streptomyces</taxon>
    </lineage>
</organism>
<dbReference type="PANTHER" id="PTHR42793:SF1">
    <property type="entry name" value="PEPTIDYL-LYSINE N-ACETYLTRANSFERASE PATZ"/>
    <property type="match status" value="1"/>
</dbReference>
<feature type="domain" description="Ligase-CoA" evidence="2">
    <location>
        <begin position="101"/>
        <end position="155"/>
    </location>
</feature>
<evidence type="ECO:0000313" key="3">
    <source>
        <dbReference type="EMBL" id="MDP9615915.1"/>
    </source>
</evidence>
<dbReference type="Pfam" id="PF19045">
    <property type="entry name" value="Ligase_CoA_2"/>
    <property type="match status" value="1"/>
</dbReference>
<evidence type="ECO:0000259" key="2">
    <source>
        <dbReference type="Pfam" id="PF19045"/>
    </source>
</evidence>
<dbReference type="InterPro" id="IPR032875">
    <property type="entry name" value="Succ_CoA_lig_flav_dom"/>
</dbReference>
<keyword evidence="4" id="KW-1185">Reference proteome</keyword>
<dbReference type="Pfam" id="PF13607">
    <property type="entry name" value="Succ_CoA_lig"/>
    <property type="match status" value="1"/>
</dbReference>
<comment type="caution">
    <text evidence="3">The sequence shown here is derived from an EMBL/GenBank/DDBJ whole genome shotgun (WGS) entry which is preliminary data.</text>
</comment>
<protein>
    <submittedName>
        <fullName evidence="3">Acyl-CoA synthetase (NDP forming)</fullName>
    </submittedName>
</protein>
<dbReference type="Gene3D" id="3.30.470.20">
    <property type="entry name" value="ATP-grasp fold, B domain"/>
    <property type="match status" value="1"/>
</dbReference>
<dbReference type="Proteomes" id="UP001234880">
    <property type="component" value="Unassembled WGS sequence"/>
</dbReference>
<dbReference type="EMBL" id="JAURUE010000002">
    <property type="protein sequence ID" value="MDP9615915.1"/>
    <property type="molecule type" value="Genomic_DNA"/>
</dbReference>
<dbReference type="InterPro" id="IPR043938">
    <property type="entry name" value="Ligase_CoA_dom"/>
</dbReference>
<dbReference type="PANTHER" id="PTHR42793">
    <property type="entry name" value="COA BINDING DOMAIN CONTAINING PROTEIN"/>
    <property type="match status" value="1"/>
</dbReference>
<dbReference type="Gene3D" id="3.40.50.261">
    <property type="entry name" value="Succinyl-CoA synthetase domains"/>
    <property type="match status" value="2"/>
</dbReference>
<dbReference type="SUPFAM" id="SSF52210">
    <property type="entry name" value="Succinyl-CoA synthetase domains"/>
    <property type="match status" value="2"/>
</dbReference>
<evidence type="ECO:0000259" key="1">
    <source>
        <dbReference type="Pfam" id="PF13607"/>
    </source>
</evidence>
<dbReference type="SUPFAM" id="SSF56059">
    <property type="entry name" value="Glutathione synthetase ATP-binding domain-like"/>
    <property type="match status" value="1"/>
</dbReference>
<dbReference type="Pfam" id="PF13549">
    <property type="entry name" value="ATP-grasp_5"/>
    <property type="match status" value="1"/>
</dbReference>